<proteinExistence type="predicted"/>
<feature type="transmembrane region" description="Helical" evidence="1">
    <location>
        <begin position="71"/>
        <end position="89"/>
    </location>
</feature>
<name>A0A0R0KFC4_SOYBN</name>
<dbReference type="EnsemblPlants" id="KRH62388">
    <property type="protein sequence ID" value="KRH62388"/>
    <property type="gene ID" value="GLYMA_04G104700"/>
</dbReference>
<dbReference type="Gramene" id="KRH62388">
    <property type="protein sequence ID" value="KRH62388"/>
    <property type="gene ID" value="GLYMA_04G104700"/>
</dbReference>
<evidence type="ECO:0000313" key="4">
    <source>
        <dbReference type="Proteomes" id="UP000008827"/>
    </source>
</evidence>
<dbReference type="OrthoDB" id="44277at2759"/>
<evidence type="ECO:0000256" key="1">
    <source>
        <dbReference type="SAM" id="Phobius"/>
    </source>
</evidence>
<protein>
    <submittedName>
        <fullName evidence="2 3">Uncharacterized protein</fullName>
    </submittedName>
</protein>
<dbReference type="EMBL" id="CM000837">
    <property type="protein sequence ID" value="KRH62388.1"/>
    <property type="molecule type" value="Genomic_DNA"/>
</dbReference>
<keyword evidence="1" id="KW-0472">Membrane</keyword>
<dbReference type="SMR" id="A0A0R0KFC4"/>
<gene>
    <name evidence="2" type="ORF">GLYMA_04G104700</name>
</gene>
<keyword evidence="1" id="KW-1133">Transmembrane helix</keyword>
<evidence type="ECO:0000313" key="3">
    <source>
        <dbReference type="EnsemblPlants" id="KRH62388"/>
    </source>
</evidence>
<dbReference type="AlphaFoldDB" id="A0A0R0KFC4"/>
<dbReference type="InParanoid" id="A0A0R0KFC4"/>
<accession>A0A0R0KFC4</accession>
<keyword evidence="4" id="KW-1185">Reference proteome</keyword>
<dbReference type="Proteomes" id="UP000008827">
    <property type="component" value="Chromosome 4"/>
</dbReference>
<organism evidence="2">
    <name type="scientific">Glycine max</name>
    <name type="common">Soybean</name>
    <name type="synonym">Glycine hispida</name>
    <dbReference type="NCBI Taxonomy" id="3847"/>
    <lineage>
        <taxon>Eukaryota</taxon>
        <taxon>Viridiplantae</taxon>
        <taxon>Streptophyta</taxon>
        <taxon>Embryophyta</taxon>
        <taxon>Tracheophyta</taxon>
        <taxon>Spermatophyta</taxon>
        <taxon>Magnoliopsida</taxon>
        <taxon>eudicotyledons</taxon>
        <taxon>Gunneridae</taxon>
        <taxon>Pentapetalae</taxon>
        <taxon>rosids</taxon>
        <taxon>fabids</taxon>
        <taxon>Fabales</taxon>
        <taxon>Fabaceae</taxon>
        <taxon>Papilionoideae</taxon>
        <taxon>50 kb inversion clade</taxon>
        <taxon>NPAAA clade</taxon>
        <taxon>indigoferoid/millettioid clade</taxon>
        <taxon>Phaseoleae</taxon>
        <taxon>Glycine</taxon>
        <taxon>Glycine subgen. Soja</taxon>
    </lineage>
</organism>
<reference evidence="2 3" key="1">
    <citation type="journal article" date="2010" name="Nature">
        <title>Genome sequence of the palaeopolyploid soybean.</title>
        <authorList>
            <person name="Schmutz J."/>
            <person name="Cannon S.B."/>
            <person name="Schlueter J."/>
            <person name="Ma J."/>
            <person name="Mitros T."/>
            <person name="Nelson W."/>
            <person name="Hyten D.L."/>
            <person name="Song Q."/>
            <person name="Thelen J.J."/>
            <person name="Cheng J."/>
            <person name="Xu D."/>
            <person name="Hellsten U."/>
            <person name="May G.D."/>
            <person name="Yu Y."/>
            <person name="Sakurai T."/>
            <person name="Umezawa T."/>
            <person name="Bhattacharyya M.K."/>
            <person name="Sandhu D."/>
            <person name="Valliyodan B."/>
            <person name="Lindquist E."/>
            <person name="Peto M."/>
            <person name="Grant D."/>
            <person name="Shu S."/>
            <person name="Goodstein D."/>
            <person name="Barry K."/>
            <person name="Futrell-Griggs M."/>
            <person name="Abernathy B."/>
            <person name="Du J."/>
            <person name="Tian Z."/>
            <person name="Zhu L."/>
            <person name="Gill N."/>
            <person name="Joshi T."/>
            <person name="Libault M."/>
            <person name="Sethuraman A."/>
            <person name="Zhang X.-C."/>
            <person name="Shinozaki K."/>
            <person name="Nguyen H.T."/>
            <person name="Wing R.A."/>
            <person name="Cregan P."/>
            <person name="Specht J."/>
            <person name="Grimwood J."/>
            <person name="Rokhsar D."/>
            <person name="Stacey G."/>
            <person name="Shoemaker R.C."/>
            <person name="Jackson S.A."/>
        </authorList>
    </citation>
    <scope>NUCLEOTIDE SEQUENCE [LARGE SCALE GENOMIC DNA]</scope>
    <source>
        <strain evidence="3">cv. Williams 82</strain>
        <tissue evidence="2">Callus</tissue>
    </source>
</reference>
<keyword evidence="1" id="KW-0812">Transmembrane</keyword>
<reference evidence="3" key="2">
    <citation type="submission" date="2018-02" db="UniProtKB">
        <authorList>
            <consortium name="EnsemblPlants"/>
        </authorList>
    </citation>
    <scope>IDENTIFICATION</scope>
    <source>
        <strain evidence="3">Williams 82</strain>
    </source>
</reference>
<reference evidence="2" key="3">
    <citation type="submission" date="2018-07" db="EMBL/GenBank/DDBJ databases">
        <title>WGS assembly of Glycine max.</title>
        <authorList>
            <person name="Schmutz J."/>
            <person name="Cannon S."/>
            <person name="Schlueter J."/>
            <person name="Ma J."/>
            <person name="Mitros T."/>
            <person name="Nelson W."/>
            <person name="Hyten D."/>
            <person name="Song Q."/>
            <person name="Thelen J."/>
            <person name="Cheng J."/>
            <person name="Xu D."/>
            <person name="Hellsten U."/>
            <person name="May G."/>
            <person name="Yu Y."/>
            <person name="Sakurai T."/>
            <person name="Umezawa T."/>
            <person name="Bhattacharyya M."/>
            <person name="Sandhu D."/>
            <person name="Valliyodan B."/>
            <person name="Lindquist E."/>
            <person name="Peto M."/>
            <person name="Grant D."/>
            <person name="Shu S."/>
            <person name="Goodstein D."/>
            <person name="Barry K."/>
            <person name="Futrell-Griggs M."/>
            <person name="Abernathy B."/>
            <person name="Du J."/>
            <person name="Tian Z."/>
            <person name="Zhu L."/>
            <person name="Gill N."/>
            <person name="Joshi T."/>
            <person name="Libault M."/>
            <person name="Sethuraman A."/>
            <person name="Zhang X."/>
            <person name="Shinozaki K."/>
            <person name="Nguyen H."/>
            <person name="Wing R."/>
            <person name="Cregan P."/>
            <person name="Specht J."/>
            <person name="Grimwood J."/>
            <person name="Rokhsar D."/>
            <person name="Stacey G."/>
            <person name="Shoemaker R."/>
            <person name="Jackson S."/>
        </authorList>
    </citation>
    <scope>NUCLEOTIDE SEQUENCE</scope>
    <source>
        <tissue evidence="2">Callus</tissue>
    </source>
</reference>
<sequence>MASVSIENKLPPAKKIEQLSYNITALLPCLPELADIIPRDTLLWKLKLLKSVVAYANSHIIRVFTSKQISLLKFFLISYIILFIDNFIIL</sequence>
<evidence type="ECO:0000313" key="2">
    <source>
        <dbReference type="EMBL" id="KRH62388.1"/>
    </source>
</evidence>
<dbReference type="STRING" id="3847.A0A0R0KFC4"/>